<sequence>MPNVKRSYKLQEFVAHSSNVNCLRIGRKSSGVLVTGGDDKKVNMWAIGKPNAILSLAGHQSPVDCVAFDNSEEVVAAGATSGTVKLWDLEEAKGAVLPFGWDAVLALLQWAVGACGRGDVGSRRGRARPKAHPASR</sequence>
<dbReference type="AlphaFoldDB" id="A0A061R040"/>
<proteinExistence type="predicted"/>
<dbReference type="EMBL" id="GBEZ01022946">
    <property type="protein sequence ID" value="JAC63916.1"/>
    <property type="molecule type" value="Transcribed_RNA"/>
</dbReference>
<reference evidence="2" key="1">
    <citation type="submission" date="2014-05" db="EMBL/GenBank/DDBJ databases">
        <title>The transcriptome of the halophilic microalga Tetraselmis sp. GSL018 isolated from the Great Salt Lake, Utah.</title>
        <authorList>
            <person name="Jinkerson R.E."/>
            <person name="D'Adamo S."/>
            <person name="Posewitz M.C."/>
        </authorList>
    </citation>
    <scope>NUCLEOTIDE SEQUENCE</scope>
    <source>
        <strain evidence="2">GSL018</strain>
    </source>
</reference>
<dbReference type="InterPro" id="IPR015943">
    <property type="entry name" value="WD40/YVTN_repeat-like_dom_sf"/>
</dbReference>
<dbReference type="SMART" id="SM00320">
    <property type="entry name" value="WD40"/>
    <property type="match status" value="2"/>
</dbReference>
<name>A0A061R040_9CHLO</name>
<keyword evidence="1" id="KW-0853">WD repeat</keyword>
<dbReference type="PANTHER" id="PTHR19845">
    <property type="entry name" value="KATANIN P80 SUBUNIT"/>
    <property type="match status" value="1"/>
</dbReference>
<protein>
    <submittedName>
        <fullName evidence="2">Katanin p80 wd40 repeat-containing subunit b1 protein</fullName>
    </submittedName>
</protein>
<dbReference type="InterPro" id="IPR001680">
    <property type="entry name" value="WD40_rpt"/>
</dbReference>
<dbReference type="PROSITE" id="PS50082">
    <property type="entry name" value="WD_REPEATS_2"/>
    <property type="match status" value="2"/>
</dbReference>
<organism evidence="2">
    <name type="scientific">Tetraselmis sp. GSL018</name>
    <dbReference type="NCBI Taxonomy" id="582737"/>
    <lineage>
        <taxon>Eukaryota</taxon>
        <taxon>Viridiplantae</taxon>
        <taxon>Chlorophyta</taxon>
        <taxon>core chlorophytes</taxon>
        <taxon>Chlorodendrophyceae</taxon>
        <taxon>Chlorodendrales</taxon>
        <taxon>Chlorodendraceae</taxon>
        <taxon>Tetraselmis</taxon>
    </lineage>
</organism>
<dbReference type="GO" id="GO:0008352">
    <property type="term" value="C:katanin complex"/>
    <property type="evidence" value="ECO:0007669"/>
    <property type="project" value="TreeGrafter"/>
</dbReference>
<dbReference type="GO" id="GO:0007019">
    <property type="term" value="P:microtubule depolymerization"/>
    <property type="evidence" value="ECO:0007669"/>
    <property type="project" value="TreeGrafter"/>
</dbReference>
<feature type="repeat" description="WD" evidence="1">
    <location>
        <begin position="13"/>
        <end position="55"/>
    </location>
</feature>
<dbReference type="SUPFAM" id="SSF50978">
    <property type="entry name" value="WD40 repeat-like"/>
    <property type="match status" value="1"/>
</dbReference>
<dbReference type="Gene3D" id="2.130.10.10">
    <property type="entry name" value="YVTN repeat-like/Quinoprotein amine dehydrogenase"/>
    <property type="match status" value="1"/>
</dbReference>
<dbReference type="PROSITE" id="PS50294">
    <property type="entry name" value="WD_REPEATS_REGION"/>
    <property type="match status" value="1"/>
</dbReference>
<dbReference type="Pfam" id="PF00400">
    <property type="entry name" value="WD40"/>
    <property type="match status" value="2"/>
</dbReference>
<accession>A0A061R040</accession>
<feature type="repeat" description="WD" evidence="1">
    <location>
        <begin position="56"/>
        <end position="97"/>
    </location>
</feature>
<dbReference type="InterPro" id="IPR036322">
    <property type="entry name" value="WD40_repeat_dom_sf"/>
</dbReference>
<dbReference type="PANTHER" id="PTHR19845:SF0">
    <property type="entry name" value="KATANIN P80 WD40 REPEAT-CONTAINING SUBUNIT B1"/>
    <property type="match status" value="1"/>
</dbReference>
<evidence type="ECO:0000256" key="1">
    <source>
        <dbReference type="PROSITE-ProRule" id="PRU00221"/>
    </source>
</evidence>
<evidence type="ECO:0000313" key="2">
    <source>
        <dbReference type="EMBL" id="JAC63916.1"/>
    </source>
</evidence>
<gene>
    <name evidence="2" type="ORF">TSPGSL018_19458</name>
</gene>